<feature type="domain" description="RadC-like JAB" evidence="2">
    <location>
        <begin position="75"/>
        <end position="172"/>
    </location>
</feature>
<reference evidence="3 4" key="1">
    <citation type="journal article" date="2016" name="Nat. Commun.">
        <title>Thousands of microbial genomes shed light on interconnected biogeochemical processes in an aquifer system.</title>
        <authorList>
            <person name="Anantharaman K."/>
            <person name="Brown C.T."/>
            <person name="Hug L.A."/>
            <person name="Sharon I."/>
            <person name="Castelle C.J."/>
            <person name="Probst A.J."/>
            <person name="Thomas B.C."/>
            <person name="Singh A."/>
            <person name="Wilkins M.J."/>
            <person name="Karaoz U."/>
            <person name="Brodie E.L."/>
            <person name="Williams K.H."/>
            <person name="Hubbard S.S."/>
            <person name="Banfield J.F."/>
        </authorList>
    </citation>
    <scope>NUCLEOTIDE SEQUENCE [LARGE SCALE GENOMIC DNA]</scope>
</reference>
<organism evidence="3 4">
    <name type="scientific">Candidatus Schekmanbacteria bacterium RIFCSPLOWO2_12_FULL_38_15</name>
    <dbReference type="NCBI Taxonomy" id="1817883"/>
    <lineage>
        <taxon>Bacteria</taxon>
        <taxon>Candidatus Schekmaniibacteriota</taxon>
    </lineage>
</organism>
<sequence length="203" mass="22805">MDFFESKATLDKIEQKPYNYSHGKETSKISEEISKTEGGVDNKISWKVLEKRFPEVISAISGRIKSPVKEIHTLEDAARHGYDYLIKYPQEQLLATITDKEGKILSTHFLSKGDRASSQIDLKEIAGIATREKGAANVYLKHNHPSGKSELSDSDINTYLGLKNLLDRTGIDAKGIVAVTIMKLHLRILIMMDGIMYQEALRL</sequence>
<dbReference type="GO" id="GO:0008237">
    <property type="term" value="F:metallopeptidase activity"/>
    <property type="evidence" value="ECO:0007669"/>
    <property type="project" value="UniProtKB-KW"/>
</dbReference>
<accession>A0A1F7SL55</accession>
<dbReference type="Pfam" id="PF04002">
    <property type="entry name" value="RadC"/>
    <property type="match status" value="1"/>
</dbReference>
<evidence type="ECO:0000259" key="2">
    <source>
        <dbReference type="Pfam" id="PF04002"/>
    </source>
</evidence>
<dbReference type="InterPro" id="IPR001405">
    <property type="entry name" value="UPF0758"/>
</dbReference>
<keyword evidence="1" id="KW-0482">Metalloprotease</keyword>
<evidence type="ECO:0000313" key="3">
    <source>
        <dbReference type="EMBL" id="OGL54516.1"/>
    </source>
</evidence>
<protein>
    <recommendedName>
        <fullName evidence="2">RadC-like JAB domain-containing protein</fullName>
    </recommendedName>
</protein>
<gene>
    <name evidence="3" type="ORF">A3G31_10175</name>
</gene>
<proteinExistence type="predicted"/>
<dbReference type="InterPro" id="IPR025657">
    <property type="entry name" value="RadC_JAB"/>
</dbReference>
<name>A0A1F7SL55_9BACT</name>
<dbReference type="Proteomes" id="UP000178082">
    <property type="component" value="Unassembled WGS sequence"/>
</dbReference>
<dbReference type="InterPro" id="IPR020891">
    <property type="entry name" value="UPF0758_CS"/>
</dbReference>
<dbReference type="STRING" id="1817883.A3G31_10175"/>
<dbReference type="Gene3D" id="3.40.140.10">
    <property type="entry name" value="Cytidine Deaminase, domain 2"/>
    <property type="match status" value="1"/>
</dbReference>
<dbReference type="PANTHER" id="PTHR30471">
    <property type="entry name" value="DNA REPAIR PROTEIN RADC"/>
    <property type="match status" value="1"/>
</dbReference>
<dbReference type="EMBL" id="MGDI01000011">
    <property type="protein sequence ID" value="OGL54516.1"/>
    <property type="molecule type" value="Genomic_DNA"/>
</dbReference>
<keyword evidence="1" id="KW-0378">Hydrolase</keyword>
<dbReference type="PROSITE" id="PS01302">
    <property type="entry name" value="UPF0758"/>
    <property type="match status" value="1"/>
</dbReference>
<evidence type="ECO:0000256" key="1">
    <source>
        <dbReference type="ARBA" id="ARBA00023049"/>
    </source>
</evidence>
<evidence type="ECO:0000313" key="4">
    <source>
        <dbReference type="Proteomes" id="UP000178082"/>
    </source>
</evidence>
<keyword evidence="1" id="KW-0645">Protease</keyword>
<dbReference type="PANTHER" id="PTHR30471:SF3">
    <property type="entry name" value="UPF0758 PROTEIN YEES-RELATED"/>
    <property type="match status" value="1"/>
</dbReference>
<comment type="caution">
    <text evidence="3">The sequence shown here is derived from an EMBL/GenBank/DDBJ whole genome shotgun (WGS) entry which is preliminary data.</text>
</comment>
<dbReference type="AlphaFoldDB" id="A0A1F7SL55"/>